<organism evidence="1 2">
    <name type="scientific">Candidatus Berkelbacteria bacterium Athens1014_28</name>
    <dbReference type="NCBI Taxonomy" id="2017145"/>
    <lineage>
        <taxon>Bacteria</taxon>
        <taxon>Candidatus Berkelbacteria</taxon>
    </lineage>
</organism>
<reference evidence="1 2" key="1">
    <citation type="submission" date="2017-07" db="EMBL/GenBank/DDBJ databases">
        <title>Mechanisms for carbon and nitrogen cycling indicate functional differentiation within the Candidate Phyla Radiation.</title>
        <authorList>
            <person name="Danczak R.E."/>
            <person name="Johnston M.D."/>
            <person name="Kenah C."/>
            <person name="Slattery M."/>
            <person name="Wrighton K.C."/>
            <person name="Wilkins M.J."/>
        </authorList>
    </citation>
    <scope>NUCLEOTIDE SEQUENCE [LARGE SCALE GENOMIC DNA]</scope>
    <source>
        <strain evidence="1">Athens1014_28</strain>
    </source>
</reference>
<sequence>MEQIYLESFFKSGYRRLMKYILNIAHFDRKIQQVIYHRIEVIEFFNEFGLLATKKAFKVGKSTIFSWKQKLKESGGKLSSLALKSKAPKSRSKRSVVSEHCQFIEQYRVKHPSVSKLTIKPALDAYCKDIGIKTISESTIGRVINELKQNGKIPNYHLITTINGRTGKLKFKGIKPKGKEASYW</sequence>
<evidence type="ECO:0000313" key="1">
    <source>
        <dbReference type="EMBL" id="TSC93555.1"/>
    </source>
</evidence>
<accession>A0A554LL00</accession>
<name>A0A554LL00_9BACT</name>
<proteinExistence type="predicted"/>
<gene>
    <name evidence="1" type="ORF">Athens101428_645</name>
</gene>
<protein>
    <submittedName>
        <fullName evidence="1">Integrase catalytic subunit</fullName>
    </submittedName>
</protein>
<dbReference type="AlphaFoldDB" id="A0A554LL00"/>
<dbReference type="EMBL" id="VMGN01000041">
    <property type="protein sequence ID" value="TSC93555.1"/>
    <property type="molecule type" value="Genomic_DNA"/>
</dbReference>
<comment type="caution">
    <text evidence="1">The sequence shown here is derived from an EMBL/GenBank/DDBJ whole genome shotgun (WGS) entry which is preliminary data.</text>
</comment>
<evidence type="ECO:0000313" key="2">
    <source>
        <dbReference type="Proteomes" id="UP000316495"/>
    </source>
</evidence>
<dbReference type="Proteomes" id="UP000316495">
    <property type="component" value="Unassembled WGS sequence"/>
</dbReference>